<organism evidence="2 3">
    <name type="scientific">Trypanosoma congolense (strain IL3000)</name>
    <dbReference type="NCBI Taxonomy" id="1068625"/>
    <lineage>
        <taxon>Eukaryota</taxon>
        <taxon>Discoba</taxon>
        <taxon>Euglenozoa</taxon>
        <taxon>Kinetoplastea</taxon>
        <taxon>Metakinetoplastina</taxon>
        <taxon>Trypanosomatida</taxon>
        <taxon>Trypanosomatidae</taxon>
        <taxon>Trypanosoma</taxon>
        <taxon>Nannomonas</taxon>
    </lineage>
</organism>
<comment type="caution">
    <text evidence="2">The sequence shown here is derived from an EMBL/GenBank/DDBJ whole genome shotgun (WGS) entry which is preliminary data.</text>
</comment>
<accession>F9WJP0</accession>
<feature type="compositionally biased region" description="Low complexity" evidence="1">
    <location>
        <begin position="343"/>
        <end position="355"/>
    </location>
</feature>
<evidence type="ECO:0000313" key="3">
    <source>
        <dbReference type="Proteomes" id="UP000000702"/>
    </source>
</evidence>
<dbReference type="EMBL" id="CAEQ01002750">
    <property type="protein sequence ID" value="CCD17547.1"/>
    <property type="molecule type" value="Genomic_DNA"/>
</dbReference>
<evidence type="ECO:0000256" key="1">
    <source>
        <dbReference type="SAM" id="MobiDB-lite"/>
    </source>
</evidence>
<reference evidence="2 3" key="2">
    <citation type="journal article" date="2012" name="Proc. Natl. Acad. Sci. U.S.A.">
        <title>Antigenic diversity is generated by distinct evolutionary mechanisms in African trypanosome species.</title>
        <authorList>
            <person name="Jackson A.P."/>
            <person name="Berry A."/>
            <person name="Aslett M."/>
            <person name="Allison H.C."/>
            <person name="Burton P."/>
            <person name="Vavrova-Anderson J."/>
            <person name="Brown R."/>
            <person name="Browne H."/>
            <person name="Corton N."/>
            <person name="Hauser H."/>
            <person name="Gamble J."/>
            <person name="Gilderthorp R."/>
            <person name="Marcello L."/>
            <person name="McQuillan J."/>
            <person name="Otto T.D."/>
            <person name="Quail M.A."/>
            <person name="Sanders M.J."/>
            <person name="van Tonder A."/>
            <person name="Ginger M.L."/>
            <person name="Field M.C."/>
            <person name="Barry J.D."/>
            <person name="Hertz-Fowler C."/>
            <person name="Berriman M."/>
        </authorList>
    </citation>
    <scope>NUCLEOTIDE SEQUENCE [LARGE SCALE GENOMIC DNA]</scope>
    <source>
        <strain evidence="2 3">IL3000</strain>
    </source>
</reference>
<protein>
    <submittedName>
        <fullName evidence="2">WGS project CAEQ00000000 data, annotated contig 933</fullName>
    </submittedName>
</protein>
<dbReference type="Proteomes" id="UP000000702">
    <property type="component" value="Unassembled WGS sequence"/>
</dbReference>
<reference evidence="3" key="1">
    <citation type="submission" date="2011-07" db="EMBL/GenBank/DDBJ databases">
        <title>Divergent evolution of antigenic variation in African trypanosomes.</title>
        <authorList>
            <person name="Jackson A.P."/>
            <person name="Berry A."/>
            <person name="Allison H.C."/>
            <person name="Burton P."/>
            <person name="Anderson J."/>
            <person name="Aslett M."/>
            <person name="Brown R."/>
            <person name="Corton N."/>
            <person name="Harris D."/>
            <person name="Hauser H."/>
            <person name="Gamble J."/>
            <person name="Gilderthorp R."/>
            <person name="McQuillan J."/>
            <person name="Quail M.A."/>
            <person name="Sanders M."/>
            <person name="Van Tonder A."/>
            <person name="Ginger M.L."/>
            <person name="Donelson J.E."/>
            <person name="Field M.C."/>
            <person name="Barry J.D."/>
            <person name="Berriman M."/>
            <person name="Hertz-Fowler C."/>
        </authorList>
    </citation>
    <scope>NUCLEOTIDE SEQUENCE [LARGE SCALE GENOMIC DNA]</scope>
    <source>
        <strain evidence="3">IL3000</strain>
    </source>
</reference>
<sequence>MNSLDNPQMTQQSFNHPDIGRERYETVDGFPPRFLRHARDAGDRMPLNMPNIPAGTQFIRPGSAPRMIADPEQRRRLATKMLEAEIAKHTLTNLHNARSDLRAFQSGIKDIEFTEEMQIALRTFQGTLYILEKYGPAVTIEGILKAHGASWTLHLQWMGRRDIHGNPINPNDTEGRFDKYRTVFQAACFWADHHERTLYAIAGPLGHQVQPFSQQDYSDMSSAFVTYVITILGKIHAGKLLSPAMVRHRYMKGISDDLEKAIDEHFNIFVKTKYKGVAQSRRPLIPGVKMAAMQRHFSGTGRQHRRYSPETRAGNNNSRRYQRFQSTETSKKTRGMLKSPGASRTPSPTSRKSTTAGKEGYKK</sequence>
<keyword evidence="3" id="KW-1185">Reference proteome</keyword>
<gene>
    <name evidence="2" type="ORF">TCIL3000_0_23610</name>
</gene>
<feature type="compositionally biased region" description="Polar residues" evidence="1">
    <location>
        <begin position="313"/>
        <end position="328"/>
    </location>
</feature>
<dbReference type="VEuPathDB" id="TriTrypDB:TcIL3000_0_23610"/>
<feature type="region of interest" description="Disordered" evidence="1">
    <location>
        <begin position="297"/>
        <end position="363"/>
    </location>
</feature>
<name>F9WJP0_TRYCI</name>
<feature type="compositionally biased region" description="Polar residues" evidence="1">
    <location>
        <begin position="1"/>
        <end position="15"/>
    </location>
</feature>
<dbReference type="AlphaFoldDB" id="F9WJP0"/>
<evidence type="ECO:0000313" key="2">
    <source>
        <dbReference type="EMBL" id="CCD17547.1"/>
    </source>
</evidence>
<proteinExistence type="predicted"/>
<feature type="region of interest" description="Disordered" evidence="1">
    <location>
        <begin position="1"/>
        <end position="25"/>
    </location>
</feature>